<dbReference type="InterPro" id="IPR008996">
    <property type="entry name" value="IL1/FGF"/>
</dbReference>
<keyword evidence="5" id="KW-1185">Reference proteome</keyword>
<dbReference type="Gene3D" id="2.80.10.50">
    <property type="match status" value="1"/>
</dbReference>
<protein>
    <recommendedName>
        <fullName evidence="2">Fibroblast growth factor</fullName>
        <shortName evidence="2">FGF</shortName>
    </recommendedName>
</protein>
<dbReference type="EMBL" id="SEYY01000983">
    <property type="protein sequence ID" value="KAB7506143.1"/>
    <property type="molecule type" value="Genomic_DNA"/>
</dbReference>
<dbReference type="InterPro" id="IPR002209">
    <property type="entry name" value="Fibroblast_GF_fam"/>
</dbReference>
<evidence type="ECO:0000256" key="1">
    <source>
        <dbReference type="ARBA" id="ARBA00007936"/>
    </source>
</evidence>
<evidence type="ECO:0000313" key="5">
    <source>
        <dbReference type="Proteomes" id="UP000326759"/>
    </source>
</evidence>
<dbReference type="CDD" id="cd00058">
    <property type="entry name" value="beta-trefoil_FGF"/>
    <property type="match status" value="1"/>
</dbReference>
<gene>
    <name evidence="4" type="primary">FGF20</name>
    <name evidence="4" type="ORF">Anas_00247</name>
</gene>
<evidence type="ECO:0000256" key="2">
    <source>
        <dbReference type="RuleBase" id="RU049442"/>
    </source>
</evidence>
<dbReference type="SUPFAM" id="SSF50353">
    <property type="entry name" value="Cytokine"/>
    <property type="match status" value="1"/>
</dbReference>
<dbReference type="Proteomes" id="UP000326759">
    <property type="component" value="Unassembled WGS sequence"/>
</dbReference>
<sequence length="122" mass="13811">MNYCKCFHCEDESTDDSDPDEEVPIPPGVIPLQNEGKEQERVPVQTPSASRKQLFAMTGWNVAIYPSMKVRGTREHYSVFAILDVRAVGKGEVQMRGVESGLYLAMSNKGRLYGEYKNLYFL</sequence>
<comment type="similarity">
    <text evidence="1 2">Belongs to the heparin-binding growth factors family.</text>
</comment>
<dbReference type="InterPro" id="IPR056378">
    <property type="entry name" value="Let-756-like_FGF"/>
</dbReference>
<comment type="caution">
    <text evidence="4">The sequence shown here is derived from an EMBL/GenBank/DDBJ whole genome shotgun (WGS) entry which is preliminary data.</text>
</comment>
<dbReference type="PRINTS" id="PR00263">
    <property type="entry name" value="HBGFFGF"/>
</dbReference>
<evidence type="ECO:0000256" key="3">
    <source>
        <dbReference type="SAM" id="MobiDB-lite"/>
    </source>
</evidence>
<accession>A0A5N5THQ2</accession>
<feature type="region of interest" description="Disordered" evidence="3">
    <location>
        <begin position="28"/>
        <end position="48"/>
    </location>
</feature>
<dbReference type="GO" id="GO:0008083">
    <property type="term" value="F:growth factor activity"/>
    <property type="evidence" value="ECO:0007669"/>
    <property type="project" value="InterPro"/>
</dbReference>
<dbReference type="OrthoDB" id="5987799at2759"/>
<evidence type="ECO:0000313" key="4">
    <source>
        <dbReference type="EMBL" id="KAB7506143.1"/>
    </source>
</evidence>
<reference evidence="4 5" key="1">
    <citation type="journal article" date="2019" name="PLoS Biol.">
        <title>Sex chromosomes control vertical transmission of feminizing Wolbachia symbionts in an isopod.</title>
        <authorList>
            <person name="Becking T."/>
            <person name="Chebbi M.A."/>
            <person name="Giraud I."/>
            <person name="Moumen B."/>
            <person name="Laverre T."/>
            <person name="Caubet Y."/>
            <person name="Peccoud J."/>
            <person name="Gilbert C."/>
            <person name="Cordaux R."/>
        </authorList>
    </citation>
    <scope>NUCLEOTIDE SEQUENCE [LARGE SCALE GENOMIC DNA]</scope>
    <source>
        <strain evidence="4">ANa2</strain>
        <tissue evidence="4">Whole body excluding digestive tract and cuticle</tissue>
    </source>
</reference>
<proteinExistence type="inferred from homology"/>
<organism evidence="4 5">
    <name type="scientific">Armadillidium nasatum</name>
    <dbReference type="NCBI Taxonomy" id="96803"/>
    <lineage>
        <taxon>Eukaryota</taxon>
        <taxon>Metazoa</taxon>
        <taxon>Ecdysozoa</taxon>
        <taxon>Arthropoda</taxon>
        <taxon>Crustacea</taxon>
        <taxon>Multicrustacea</taxon>
        <taxon>Malacostraca</taxon>
        <taxon>Eumalacostraca</taxon>
        <taxon>Peracarida</taxon>
        <taxon>Isopoda</taxon>
        <taxon>Oniscidea</taxon>
        <taxon>Crinocheta</taxon>
        <taxon>Armadillidiidae</taxon>
        <taxon>Armadillidium</taxon>
    </lineage>
</organism>
<dbReference type="PANTHER" id="PTHR11486">
    <property type="entry name" value="FIBROBLAST GROWTH FACTOR"/>
    <property type="match status" value="1"/>
</dbReference>
<dbReference type="AlphaFoldDB" id="A0A5N5THQ2"/>
<dbReference type="Pfam" id="PF00167">
    <property type="entry name" value="FGF"/>
    <property type="match status" value="1"/>
</dbReference>
<name>A0A5N5THQ2_9CRUS</name>